<dbReference type="Proteomes" id="UP000460298">
    <property type="component" value="Unassembled WGS sequence"/>
</dbReference>
<accession>A0A833GZB5</accession>
<dbReference type="NCBIfam" id="TIGR02570">
    <property type="entry name" value="cas7_GSU0053"/>
    <property type="match status" value="1"/>
</dbReference>
<dbReference type="InterPro" id="IPR013403">
    <property type="entry name" value="CRISPR-assoc_prot_Csb1/Cas7u"/>
</dbReference>
<reference evidence="1 2" key="1">
    <citation type="submission" date="2019-10" db="EMBL/GenBank/DDBJ databases">
        <title>Extracellular Electron Transfer in a Candidatus Methanoperedens spp. Enrichment Culture.</title>
        <authorList>
            <person name="Berger S."/>
            <person name="Rangel Shaw D."/>
            <person name="Berben T."/>
            <person name="In 'T Zandt M."/>
            <person name="Frank J."/>
            <person name="Reimann J."/>
            <person name="Jetten M.S.M."/>
            <person name="Welte C.U."/>
        </authorList>
    </citation>
    <scope>NUCLEOTIDE SEQUENCE [LARGE SCALE GENOMIC DNA]</scope>
    <source>
        <strain evidence="1">SB12</strain>
    </source>
</reference>
<dbReference type="Pfam" id="PF09617">
    <property type="entry name" value="Cas_GSU0053"/>
    <property type="match status" value="1"/>
</dbReference>
<protein>
    <submittedName>
        <fullName evidence="1">Type I-U CRISPR-associated protein Cas7</fullName>
    </submittedName>
</protein>
<organism evidence="1 2">
    <name type="scientific">Leptonema illini</name>
    <dbReference type="NCBI Taxonomy" id="183"/>
    <lineage>
        <taxon>Bacteria</taxon>
        <taxon>Pseudomonadati</taxon>
        <taxon>Spirochaetota</taxon>
        <taxon>Spirochaetia</taxon>
        <taxon>Leptospirales</taxon>
        <taxon>Leptospiraceae</taxon>
        <taxon>Leptonema</taxon>
    </lineage>
</organism>
<name>A0A833GZB5_9LEPT</name>
<gene>
    <name evidence="1" type="primary">cas7u</name>
    <name evidence="1" type="ORF">F9K24_16190</name>
</gene>
<dbReference type="EMBL" id="WBUI01000019">
    <property type="protein sequence ID" value="KAB2930581.1"/>
    <property type="molecule type" value="Genomic_DNA"/>
</dbReference>
<sequence length="354" mass="38712">MSEIKLEKFDSWLTDDAPAALVLKEHLMPVEGIDGVLFPATFAASEDGAFKGGYNIDHYPDGSSVCLVDSVGSQANRIEPLFMKGEYAKLLPQIVVKAGSKEINLLEAGHRAGDAIVRCSVLQGELQSAFKSVLNGIAEPLARIAPTSLVFGVWDSRDTQAKLPRLVDSKIRAYNVRKLTRSAQYVPAADYVKDGLLDEPVDKKEKDAYAVKGFVHVPATATHGGIIADSGVRRDATLHLAALRLLNSENPEKTRDLQRYILGLSLVAFTAKPSSYLRAGCNLVTNPNKTIELKIVHYDGRREDLVLSHQDALAYARTVAAKFGIAENRTVEFDKQLAEKDLKEAGEKKKNKAK</sequence>
<evidence type="ECO:0000313" key="2">
    <source>
        <dbReference type="Proteomes" id="UP000460298"/>
    </source>
</evidence>
<proteinExistence type="predicted"/>
<evidence type="ECO:0000313" key="1">
    <source>
        <dbReference type="EMBL" id="KAB2930581.1"/>
    </source>
</evidence>
<dbReference type="AlphaFoldDB" id="A0A833GZB5"/>
<comment type="caution">
    <text evidence="1">The sequence shown here is derived from an EMBL/GenBank/DDBJ whole genome shotgun (WGS) entry which is preliminary data.</text>
</comment>